<feature type="compositionally biased region" description="Polar residues" evidence="1">
    <location>
        <begin position="189"/>
        <end position="200"/>
    </location>
</feature>
<dbReference type="RefSeq" id="XP_022345674.1">
    <property type="nucleotide sequence ID" value="XM_022489966.1"/>
</dbReference>
<evidence type="ECO:0000313" key="5">
    <source>
        <dbReference type="RefSeq" id="XP_022345671.1"/>
    </source>
</evidence>
<feature type="region of interest" description="Disordered" evidence="1">
    <location>
        <begin position="370"/>
        <end position="390"/>
    </location>
</feature>
<evidence type="ECO:0000313" key="4">
    <source>
        <dbReference type="Proteomes" id="UP000694844"/>
    </source>
</evidence>
<accession>A0A8B8F0A2</accession>
<keyword evidence="2" id="KW-1133">Transmembrane helix</keyword>
<reference evidence="5 6" key="1">
    <citation type="submission" date="2025-04" db="UniProtKB">
        <authorList>
            <consortium name="RefSeq"/>
        </authorList>
    </citation>
    <scope>IDENTIFICATION</scope>
    <source>
        <tissue evidence="5 6">Whole sample</tissue>
    </source>
</reference>
<evidence type="ECO:0000313" key="6">
    <source>
        <dbReference type="RefSeq" id="XP_022345672.1"/>
    </source>
</evidence>
<dbReference type="GeneID" id="111138129"/>
<dbReference type="AlphaFoldDB" id="A0A8B8F0A2"/>
<evidence type="ECO:0000313" key="7">
    <source>
        <dbReference type="RefSeq" id="XP_022345673.1"/>
    </source>
</evidence>
<keyword evidence="4" id="KW-1185">Reference proteome</keyword>
<keyword evidence="2" id="KW-0812">Transmembrane</keyword>
<feature type="region of interest" description="Disordered" evidence="1">
    <location>
        <begin position="457"/>
        <end position="486"/>
    </location>
</feature>
<feature type="compositionally biased region" description="Polar residues" evidence="1">
    <location>
        <begin position="214"/>
        <end position="223"/>
    </location>
</feature>
<evidence type="ECO:0000256" key="1">
    <source>
        <dbReference type="SAM" id="MobiDB-lite"/>
    </source>
</evidence>
<keyword evidence="3" id="KW-0732">Signal</keyword>
<evidence type="ECO:0000256" key="2">
    <source>
        <dbReference type="SAM" id="Phobius"/>
    </source>
</evidence>
<feature type="transmembrane region" description="Helical" evidence="2">
    <location>
        <begin position="238"/>
        <end position="260"/>
    </location>
</feature>
<protein>
    <submittedName>
        <fullName evidence="5 6">Uncharacterized protein LOC111138129 isoform X1</fullName>
    </submittedName>
</protein>
<dbReference type="RefSeq" id="XP_022345673.1">
    <property type="nucleotide sequence ID" value="XM_022489965.1"/>
</dbReference>
<gene>
    <name evidence="5 6 7 8" type="primary">LOC111138129</name>
</gene>
<feature type="chain" id="PRO_5044666523" evidence="3">
    <location>
        <begin position="23"/>
        <end position="486"/>
    </location>
</feature>
<dbReference type="RefSeq" id="XP_022345671.1">
    <property type="nucleotide sequence ID" value="XM_022489963.1"/>
</dbReference>
<dbReference type="RefSeq" id="XP_022345672.1">
    <property type="nucleotide sequence ID" value="XM_022489964.1"/>
</dbReference>
<evidence type="ECO:0000256" key="3">
    <source>
        <dbReference type="SAM" id="SignalP"/>
    </source>
</evidence>
<sequence>MVIPQLCIGLLLVLGIKTLAQSCPDPEEFYIKRGVNIYCKKIYNCKPGNQIVPCDSTCEEEKCVPCAAGLVQPFLIHSDNPNQCFQPELECNPRDTIPVRNGTYSPSCAMQKSCACNNSKCFYGNPCICERNFNPCEVGEEMNSRGDCVKCRKGYQKLYKGCDQCERIVPTPPPPLSTQSNTGNAYTTKVTTKHSLVSTRPTDKPGEVSGKLPLSNSTLSPQNRGKGDGENEEGGTTLIIVFVVIGLVLVIIIIAFILLYKCRFGQRRFIAKICREREAEEPEVMNGDAIALAEDNAEPVQQEVPTQISNACEIREPLIRMTSIPSDSGYEPHHPSLDSQISQTSHISVSTPVQATDGVDDLHPLLRATSQDHHPENSSSHLVYNDSSSPLSSPCGLPSISTLTMETPSTGGSMAVSEPEEINLGQNDDVKDNYLHQDDITRVMDSGHEECRVTLGRTATENEEDTLEKAKDTAAPDSLGMTKPHS</sequence>
<feature type="region of interest" description="Disordered" evidence="1">
    <location>
        <begin position="189"/>
        <end position="231"/>
    </location>
</feature>
<organism evidence="4 5">
    <name type="scientific">Crassostrea virginica</name>
    <name type="common">Eastern oyster</name>
    <dbReference type="NCBI Taxonomy" id="6565"/>
    <lineage>
        <taxon>Eukaryota</taxon>
        <taxon>Metazoa</taxon>
        <taxon>Spiralia</taxon>
        <taxon>Lophotrochozoa</taxon>
        <taxon>Mollusca</taxon>
        <taxon>Bivalvia</taxon>
        <taxon>Autobranchia</taxon>
        <taxon>Pteriomorphia</taxon>
        <taxon>Ostreida</taxon>
        <taxon>Ostreoidea</taxon>
        <taxon>Ostreidae</taxon>
        <taxon>Crassostrea</taxon>
    </lineage>
</organism>
<proteinExistence type="predicted"/>
<keyword evidence="2" id="KW-0472">Membrane</keyword>
<evidence type="ECO:0000313" key="8">
    <source>
        <dbReference type="RefSeq" id="XP_022345674.1"/>
    </source>
</evidence>
<feature type="compositionally biased region" description="Polar residues" evidence="1">
    <location>
        <begin position="377"/>
        <end position="386"/>
    </location>
</feature>
<feature type="signal peptide" evidence="3">
    <location>
        <begin position="1"/>
        <end position="22"/>
    </location>
</feature>
<name>A0A8B8F0A2_CRAVI</name>
<dbReference type="KEGG" id="cvn:111138129"/>
<dbReference type="OrthoDB" id="6104566at2759"/>
<dbReference type="Proteomes" id="UP000694844">
    <property type="component" value="Chromosome 5"/>
</dbReference>